<name>A0A1W2D5P6_9BACT</name>
<evidence type="ECO:0000313" key="1">
    <source>
        <dbReference type="EMBL" id="SMC92516.1"/>
    </source>
</evidence>
<dbReference type="PANTHER" id="PTHR43169">
    <property type="entry name" value="EXSB FAMILY PROTEIN"/>
    <property type="match status" value="1"/>
</dbReference>
<dbReference type="SUPFAM" id="SSF52402">
    <property type="entry name" value="Adenine nucleotide alpha hydrolases-like"/>
    <property type="match status" value="1"/>
</dbReference>
<sequence length="344" mass="39335">MITDQLNIPKQICKRCILPGTFPGIKFNENGLCNHCQKQIDSSQTSNTSTKKRNFRYRLDALVHDLKGTAPVYDIIVAYSGGKDSSYILKLLKEQYNLRILAMTLDNHFVSPAAIENIKVITDKLAIDTLIIRPPWAAIKPMFNLTAQKDIFSKTTLMRASSICTACIGIVKSIVLKTALEMSIPLVGYGWSPGQAPIQSAILKTNPQLIQTNQKVLINSFPLELKEKLNQYFIPDSYFKTFKEKFPHNIHPLAFFDYDEDHIKKELKKMGWKSPEDTDSNSSNCRINAYANQCHILRHGFHPYVWEIANMVRQNIMTREQGLIKIYSDQNKEMVSYAKEKLQQ</sequence>
<keyword evidence="2" id="KW-1185">Reference proteome</keyword>
<organism evidence="1 2">
    <name type="scientific">Desulfocicer vacuolatum DSM 3385</name>
    <dbReference type="NCBI Taxonomy" id="1121400"/>
    <lineage>
        <taxon>Bacteria</taxon>
        <taxon>Pseudomonadati</taxon>
        <taxon>Thermodesulfobacteriota</taxon>
        <taxon>Desulfobacteria</taxon>
        <taxon>Desulfobacterales</taxon>
        <taxon>Desulfobacteraceae</taxon>
        <taxon>Desulfocicer</taxon>
    </lineage>
</organism>
<dbReference type="Gene3D" id="3.40.50.620">
    <property type="entry name" value="HUPs"/>
    <property type="match status" value="1"/>
</dbReference>
<protein>
    <submittedName>
        <fullName evidence="1">Uncharacterized protein</fullName>
    </submittedName>
</protein>
<dbReference type="EMBL" id="FWXY01000015">
    <property type="protein sequence ID" value="SMC92516.1"/>
    <property type="molecule type" value="Genomic_DNA"/>
</dbReference>
<dbReference type="OrthoDB" id="5366152at2"/>
<dbReference type="PANTHER" id="PTHR43169:SF3">
    <property type="entry name" value="ATPASE, PP-LOOP SUPERFAMILY-RELATED"/>
    <property type="match status" value="1"/>
</dbReference>
<proteinExistence type="predicted"/>
<dbReference type="STRING" id="1121400.SAMN02746065_11569"/>
<accession>A0A1W2D5P6</accession>
<dbReference type="RefSeq" id="WP_084070044.1">
    <property type="nucleotide sequence ID" value="NZ_FWXY01000015.1"/>
</dbReference>
<gene>
    <name evidence="1" type="ORF">SAMN02746065_11569</name>
</gene>
<dbReference type="InterPro" id="IPR052188">
    <property type="entry name" value="Ni-pincer_cofactor_biosynth"/>
</dbReference>
<dbReference type="Proteomes" id="UP000192418">
    <property type="component" value="Unassembled WGS sequence"/>
</dbReference>
<dbReference type="AlphaFoldDB" id="A0A1W2D5P6"/>
<dbReference type="InterPro" id="IPR014729">
    <property type="entry name" value="Rossmann-like_a/b/a_fold"/>
</dbReference>
<reference evidence="1 2" key="1">
    <citation type="submission" date="2017-04" db="EMBL/GenBank/DDBJ databases">
        <authorList>
            <person name="Afonso C.L."/>
            <person name="Miller P.J."/>
            <person name="Scott M.A."/>
            <person name="Spackman E."/>
            <person name="Goraichik I."/>
            <person name="Dimitrov K.M."/>
            <person name="Suarez D.L."/>
            <person name="Swayne D.E."/>
        </authorList>
    </citation>
    <scope>NUCLEOTIDE SEQUENCE [LARGE SCALE GENOMIC DNA]</scope>
    <source>
        <strain evidence="1 2">DSM 3385</strain>
    </source>
</reference>
<evidence type="ECO:0000313" key="2">
    <source>
        <dbReference type="Proteomes" id="UP000192418"/>
    </source>
</evidence>